<feature type="transmembrane region" description="Helical" evidence="1">
    <location>
        <begin position="383"/>
        <end position="404"/>
    </location>
</feature>
<keyword evidence="1" id="KW-1133">Transmembrane helix</keyword>
<keyword evidence="1" id="KW-0812">Transmembrane</keyword>
<feature type="transmembrane region" description="Helical" evidence="1">
    <location>
        <begin position="41"/>
        <end position="62"/>
    </location>
</feature>
<feature type="transmembrane region" description="Helical" evidence="1">
    <location>
        <begin position="142"/>
        <end position="163"/>
    </location>
</feature>
<feature type="transmembrane region" description="Helical" evidence="1">
    <location>
        <begin position="207"/>
        <end position="229"/>
    </location>
</feature>
<keyword evidence="1" id="KW-0472">Membrane</keyword>
<name>A0A3B0RYF3_9ZZZZ</name>
<feature type="transmembrane region" description="Helical" evidence="1">
    <location>
        <begin position="416"/>
        <end position="443"/>
    </location>
</feature>
<feature type="transmembrane region" description="Helical" evidence="1">
    <location>
        <begin position="175"/>
        <end position="195"/>
    </location>
</feature>
<reference evidence="2" key="1">
    <citation type="submission" date="2018-06" db="EMBL/GenBank/DDBJ databases">
        <authorList>
            <person name="Zhirakovskaya E."/>
        </authorList>
    </citation>
    <scope>NUCLEOTIDE SEQUENCE</scope>
</reference>
<evidence type="ECO:0008006" key="3">
    <source>
        <dbReference type="Google" id="ProtNLM"/>
    </source>
</evidence>
<evidence type="ECO:0000313" key="2">
    <source>
        <dbReference type="EMBL" id="VAV97417.1"/>
    </source>
</evidence>
<gene>
    <name evidence="2" type="ORF">MNBD_ALPHA02-2495</name>
</gene>
<evidence type="ECO:0000256" key="1">
    <source>
        <dbReference type="SAM" id="Phobius"/>
    </source>
</evidence>
<protein>
    <recommendedName>
        <fullName evidence="3">Xanthine permease</fullName>
    </recommendedName>
</protein>
<feature type="transmembrane region" description="Helical" evidence="1">
    <location>
        <begin position="268"/>
        <end position="290"/>
    </location>
</feature>
<organism evidence="2">
    <name type="scientific">hydrothermal vent metagenome</name>
    <dbReference type="NCBI Taxonomy" id="652676"/>
    <lineage>
        <taxon>unclassified sequences</taxon>
        <taxon>metagenomes</taxon>
        <taxon>ecological metagenomes</taxon>
    </lineage>
</organism>
<proteinExistence type="predicted"/>
<dbReference type="AlphaFoldDB" id="A0A3B0RYF3"/>
<feature type="transmembrane region" description="Helical" evidence="1">
    <location>
        <begin position="115"/>
        <end position="135"/>
    </location>
</feature>
<feature type="transmembrane region" description="Helical" evidence="1">
    <location>
        <begin position="354"/>
        <end position="377"/>
    </location>
</feature>
<sequence>MGMKNKGNGRDGPPPGIKWGPFTARLPIVHMRIEWPELAQGLVVAAATGLALTPLLTTAFGLTFEEAVTISIFHSILIASHVVLFGEPFSPGWITPALPISLAFVLSNYDTPTERFQMMTALSIDLAILLFFLGITGLGRKLILHIPTAIKAGIILGAAFAAFKRVFVDDFKTIEAMPVSMILALVTCLVFSFSLPFQKMKLKSKSLSMVASFGLLPGFFIAGIAGVLMGEISFQIEWGVMVPPVGDLMAKVSPFVIGWPPLSFFIEAIPLVLVAYTILFGDLLTGIAILRDAEDSRPDDKLDINTNRSHVVIAIRNGVMALFAPFFPTQGCLWTGVHVVVVQRWKEGREKMHSLIGGISAYYMYGFPVLLLFLPVVTFLRPFMPIALMLTLILTGFACAFVALSMPRGREERGIMLMTAFFLVFFEPWVGLVVGVMAVLLLIGPGAFKIKPAS</sequence>
<accession>A0A3B0RYF3</accession>
<dbReference type="EMBL" id="UOED01000118">
    <property type="protein sequence ID" value="VAV97417.1"/>
    <property type="molecule type" value="Genomic_DNA"/>
</dbReference>